<feature type="compositionally biased region" description="Basic and acidic residues" evidence="8">
    <location>
        <begin position="1"/>
        <end position="10"/>
    </location>
</feature>
<evidence type="ECO:0000313" key="9">
    <source>
        <dbReference type="EMBL" id="KAK3047042.1"/>
    </source>
</evidence>
<name>A0AAJ0DBN9_9PEZI</name>
<evidence type="ECO:0000256" key="4">
    <source>
        <dbReference type="ARBA" id="ARBA00022927"/>
    </source>
</evidence>
<keyword evidence="3" id="KW-0509">mRNA transport</keyword>
<feature type="compositionally biased region" description="Low complexity" evidence="8">
    <location>
        <begin position="208"/>
        <end position="222"/>
    </location>
</feature>
<keyword evidence="5" id="KW-0811">Translocation</keyword>
<dbReference type="InterPro" id="IPR024882">
    <property type="entry name" value="NUP58/p45/49"/>
</dbReference>
<proteinExistence type="predicted"/>
<feature type="compositionally biased region" description="Gly residues" evidence="8">
    <location>
        <begin position="147"/>
        <end position="156"/>
    </location>
</feature>
<dbReference type="Pfam" id="PF13634">
    <property type="entry name" value="Nucleoporin_FG"/>
    <property type="match status" value="2"/>
</dbReference>
<dbReference type="GO" id="GO:0051028">
    <property type="term" value="P:mRNA transport"/>
    <property type="evidence" value="ECO:0007669"/>
    <property type="project" value="UniProtKB-KW"/>
</dbReference>
<feature type="region of interest" description="Disordered" evidence="8">
    <location>
        <begin position="273"/>
        <end position="294"/>
    </location>
</feature>
<evidence type="ECO:0000256" key="3">
    <source>
        <dbReference type="ARBA" id="ARBA00022816"/>
    </source>
</evidence>
<dbReference type="GO" id="GO:0008139">
    <property type="term" value="F:nuclear localization sequence binding"/>
    <property type="evidence" value="ECO:0007669"/>
    <property type="project" value="InterPro"/>
</dbReference>
<keyword evidence="6" id="KW-0906">Nuclear pore complex</keyword>
<dbReference type="GO" id="GO:0005643">
    <property type="term" value="C:nuclear pore"/>
    <property type="evidence" value="ECO:0007669"/>
    <property type="project" value="UniProtKB-SubCell"/>
</dbReference>
<feature type="region of interest" description="Disordered" evidence="8">
    <location>
        <begin position="1"/>
        <end position="25"/>
    </location>
</feature>
<sequence length="519" mass="53578">MSDRPVNPRDTKRRSPGSVNRDAEALFAPIPDDVFAAARSCCTGPVPELTMENSGSTNGQTSQPPAPAGGLFGRVQTSHPSQQSGGLFGNTNTTSQPQQSGGLFGNATTTSQPQQSGGLFGNSTTSQPQQTGGLFGNATSNTQHNTGGTGLFGGALGQPAQQQQSGGTGLFGSSTTNKPGGLFGSSTTNNAPNNNANNSLFGGGNSLFGGANTQQNQQQASGGMFGGSTNQQQQQAPTNTFMGLTATAPGANQPVSLLGASQYRQPQHTGFGGRLTMGQSASNTTTVGGNTGAQPAQGAVQITYDTMKSTTRFSDLVPEVQQTLERIDSMIQAQERFARQIESFIPKHSTDVESLNPDVELVTEKSEAIETALALDAQGVFAAQGVLASEVEDQQRLMRVIDNLRQPPQFHSRGDDAAGRDMDLIGNFFRPMTLAMEQKLAANAQAIAEVEAHMGILEMSATTAGGRGGFGAAGSGLGSVRELAETLGAFEEGILGAAGVVGQCREGVNELVLGRMGGR</sequence>
<accession>A0AAJ0DBN9</accession>
<keyword evidence="10" id="KW-1185">Reference proteome</keyword>
<evidence type="ECO:0000256" key="7">
    <source>
        <dbReference type="ARBA" id="ARBA00023242"/>
    </source>
</evidence>
<feature type="compositionally biased region" description="Low complexity" evidence="8">
    <location>
        <begin position="184"/>
        <end position="200"/>
    </location>
</feature>
<comment type="subcellular location">
    <subcellularLocation>
        <location evidence="1">Nucleus</location>
        <location evidence="1">Nuclear pore complex</location>
    </subcellularLocation>
</comment>
<dbReference type="PANTHER" id="PTHR13437">
    <property type="entry name" value="NUCLEOPORIN P58/P45 NUCLEOPORIN-LIKE PROTEIN 1"/>
    <property type="match status" value="1"/>
</dbReference>
<dbReference type="PANTHER" id="PTHR13437:SF2">
    <property type="entry name" value="NUCLEOPORIN P58_P45"/>
    <property type="match status" value="1"/>
</dbReference>
<evidence type="ECO:0000256" key="6">
    <source>
        <dbReference type="ARBA" id="ARBA00023132"/>
    </source>
</evidence>
<dbReference type="GO" id="GO:0017056">
    <property type="term" value="F:structural constituent of nuclear pore"/>
    <property type="evidence" value="ECO:0007669"/>
    <property type="project" value="InterPro"/>
</dbReference>
<keyword evidence="7" id="KW-0539">Nucleus</keyword>
<dbReference type="EMBL" id="JAWDJX010000070">
    <property type="protein sequence ID" value="KAK3047042.1"/>
    <property type="molecule type" value="Genomic_DNA"/>
</dbReference>
<gene>
    <name evidence="9" type="ORF">LTR09_011556</name>
</gene>
<feature type="compositionally biased region" description="Low complexity" evidence="8">
    <location>
        <begin position="157"/>
        <end position="176"/>
    </location>
</feature>
<feature type="compositionally biased region" description="Polar residues" evidence="8">
    <location>
        <begin position="277"/>
        <end position="294"/>
    </location>
</feature>
<dbReference type="Pfam" id="PF21121">
    <property type="entry name" value="Nup49_C"/>
    <property type="match status" value="1"/>
</dbReference>
<feature type="compositionally biased region" description="Polar residues" evidence="8">
    <location>
        <begin position="51"/>
        <end position="63"/>
    </location>
</feature>
<evidence type="ECO:0000256" key="1">
    <source>
        <dbReference type="ARBA" id="ARBA00004567"/>
    </source>
</evidence>
<feature type="region of interest" description="Disordered" evidence="8">
    <location>
        <begin position="47"/>
        <end position="235"/>
    </location>
</feature>
<evidence type="ECO:0008006" key="11">
    <source>
        <dbReference type="Google" id="ProtNLM"/>
    </source>
</evidence>
<dbReference type="Proteomes" id="UP001271007">
    <property type="component" value="Unassembled WGS sequence"/>
</dbReference>
<feature type="compositionally biased region" description="Polar residues" evidence="8">
    <location>
        <begin position="75"/>
        <end position="145"/>
    </location>
</feature>
<keyword evidence="4" id="KW-0653">Protein transport</keyword>
<reference evidence="9" key="1">
    <citation type="submission" date="2023-04" db="EMBL/GenBank/DDBJ databases">
        <title>Black Yeasts Isolated from many extreme environments.</title>
        <authorList>
            <person name="Coleine C."/>
            <person name="Stajich J.E."/>
            <person name="Selbmann L."/>
        </authorList>
    </citation>
    <scope>NUCLEOTIDE SEQUENCE</scope>
    <source>
        <strain evidence="9">CCFEE 5312</strain>
    </source>
</reference>
<dbReference type="AlphaFoldDB" id="A0AAJ0DBN9"/>
<keyword evidence="2" id="KW-0813">Transport</keyword>
<evidence type="ECO:0000256" key="2">
    <source>
        <dbReference type="ARBA" id="ARBA00022448"/>
    </source>
</evidence>
<evidence type="ECO:0000313" key="10">
    <source>
        <dbReference type="Proteomes" id="UP001271007"/>
    </source>
</evidence>
<protein>
    <recommendedName>
        <fullName evidence="11">Nucleoporin NUP49/NSP49</fullName>
    </recommendedName>
</protein>
<comment type="caution">
    <text evidence="9">The sequence shown here is derived from an EMBL/GenBank/DDBJ whole genome shotgun (WGS) entry which is preliminary data.</text>
</comment>
<dbReference type="GO" id="GO:0015031">
    <property type="term" value="P:protein transport"/>
    <property type="evidence" value="ECO:0007669"/>
    <property type="project" value="UniProtKB-KW"/>
</dbReference>
<evidence type="ECO:0000256" key="5">
    <source>
        <dbReference type="ARBA" id="ARBA00023010"/>
    </source>
</evidence>
<dbReference type="InterPro" id="IPR025574">
    <property type="entry name" value="Nucleoporin_FG_rpt"/>
</dbReference>
<evidence type="ECO:0000256" key="8">
    <source>
        <dbReference type="SAM" id="MobiDB-lite"/>
    </source>
</evidence>
<organism evidence="9 10">
    <name type="scientific">Extremus antarcticus</name>
    <dbReference type="NCBI Taxonomy" id="702011"/>
    <lineage>
        <taxon>Eukaryota</taxon>
        <taxon>Fungi</taxon>
        <taxon>Dikarya</taxon>
        <taxon>Ascomycota</taxon>
        <taxon>Pezizomycotina</taxon>
        <taxon>Dothideomycetes</taxon>
        <taxon>Dothideomycetidae</taxon>
        <taxon>Mycosphaerellales</taxon>
        <taxon>Extremaceae</taxon>
        <taxon>Extremus</taxon>
    </lineage>
</organism>